<comment type="caution">
    <text evidence="10">The sequence shown here is derived from an EMBL/GenBank/DDBJ whole genome shotgun (WGS) entry which is preliminary data.</text>
</comment>
<feature type="transmembrane region" description="Helical" evidence="7">
    <location>
        <begin position="6"/>
        <end position="26"/>
    </location>
</feature>
<dbReference type="RefSeq" id="WP_132078527.1">
    <property type="nucleotide sequence ID" value="NZ_SLUI01000005.1"/>
</dbReference>
<comment type="subcellular location">
    <subcellularLocation>
        <location evidence="1">Cell membrane</location>
        <topology evidence="1">Multi-pass membrane protein</topology>
    </subcellularLocation>
</comment>
<dbReference type="EMBL" id="SLUI01000005">
    <property type="protein sequence ID" value="TCL37650.1"/>
    <property type="molecule type" value="Genomic_DNA"/>
</dbReference>
<dbReference type="InterPro" id="IPR023090">
    <property type="entry name" value="UPF0702_alpha/beta_dom_sf"/>
</dbReference>
<keyword evidence="3" id="KW-1003">Cell membrane</keyword>
<evidence type="ECO:0000256" key="1">
    <source>
        <dbReference type="ARBA" id="ARBA00004651"/>
    </source>
</evidence>
<dbReference type="PANTHER" id="PTHR34582:SF7">
    <property type="entry name" value="UPF0702 TRANSMEMBRANE PROTEIN YDFS"/>
    <property type="match status" value="1"/>
</dbReference>
<dbReference type="PANTHER" id="PTHR34582">
    <property type="entry name" value="UPF0702 TRANSMEMBRANE PROTEIN YCAP"/>
    <property type="match status" value="1"/>
</dbReference>
<proteinExistence type="inferred from homology"/>
<gene>
    <name evidence="10" type="ORF">EV210_10583</name>
</gene>
<keyword evidence="5 7" id="KW-1133">Transmembrane helix</keyword>
<evidence type="ECO:0000313" key="10">
    <source>
        <dbReference type="EMBL" id="TCL37650.1"/>
    </source>
</evidence>
<evidence type="ECO:0000256" key="3">
    <source>
        <dbReference type="ARBA" id="ARBA00022475"/>
    </source>
</evidence>
<feature type="domain" description="YetF-like N-terminal transmembrane" evidence="9">
    <location>
        <begin position="5"/>
        <end position="79"/>
    </location>
</feature>
<feature type="transmembrane region" description="Helical" evidence="7">
    <location>
        <begin position="59"/>
        <end position="79"/>
    </location>
</feature>
<evidence type="ECO:0000256" key="6">
    <source>
        <dbReference type="ARBA" id="ARBA00023136"/>
    </source>
</evidence>
<dbReference type="InterPro" id="IPR048454">
    <property type="entry name" value="YetF_N"/>
</dbReference>
<evidence type="ECO:0000256" key="5">
    <source>
        <dbReference type="ARBA" id="ARBA00022989"/>
    </source>
</evidence>
<comment type="similarity">
    <text evidence="2">Belongs to the UPF0702 family.</text>
</comment>
<dbReference type="Proteomes" id="UP000295063">
    <property type="component" value="Unassembled WGS sequence"/>
</dbReference>
<protein>
    <submittedName>
        <fullName evidence="10">Uncharacterized membrane protein YcaP (DUF421 family)</fullName>
    </submittedName>
</protein>
<feature type="domain" description="YetF C-terminal" evidence="8">
    <location>
        <begin position="82"/>
        <end position="159"/>
    </location>
</feature>
<evidence type="ECO:0000256" key="7">
    <source>
        <dbReference type="SAM" id="Phobius"/>
    </source>
</evidence>
<keyword evidence="4 7" id="KW-0812">Transmembrane</keyword>
<accession>A0A4R1PZD2</accession>
<name>A0A4R1PZD2_9FIRM</name>
<dbReference type="Pfam" id="PF04239">
    <property type="entry name" value="DUF421"/>
    <property type="match status" value="2"/>
</dbReference>
<reference evidence="10 11" key="1">
    <citation type="submission" date="2019-03" db="EMBL/GenBank/DDBJ databases">
        <title>Genomic Encyclopedia of Type Strains, Phase IV (KMG-IV): sequencing the most valuable type-strain genomes for metagenomic binning, comparative biology and taxonomic classification.</title>
        <authorList>
            <person name="Goeker M."/>
        </authorList>
    </citation>
    <scope>NUCLEOTIDE SEQUENCE [LARGE SCALE GENOMIC DNA]</scope>
    <source>
        <strain evidence="10 11">DSM 15969</strain>
    </source>
</reference>
<evidence type="ECO:0000259" key="8">
    <source>
        <dbReference type="Pfam" id="PF04239"/>
    </source>
</evidence>
<dbReference type="GO" id="GO:0005886">
    <property type="term" value="C:plasma membrane"/>
    <property type="evidence" value="ECO:0007669"/>
    <property type="project" value="UniProtKB-SubCell"/>
</dbReference>
<dbReference type="InterPro" id="IPR007353">
    <property type="entry name" value="DUF421"/>
</dbReference>
<dbReference type="AlphaFoldDB" id="A0A4R1PZD2"/>
<sequence length="240" mass="26864">MLEDLSIAIRTVFILFVLLVICRVLGRRTLSELTFYDFVMGLILGQFGASVITEAEFSLRSGLIGLLVATLWVLSINFLSMKFIPARKLLESEPLLVIHKGKILEKNLQKRFYNINDLLEMLREQEVFDPAQVELALIESDGELSVLKKQAFQTPTVKDLELQQNPVMNSLCVGNELIIDGKLMEQGLVKTGLTANWLQEQLSAQGISSYQDVALAMITPEGTLYVDKKAEKSGTDKKLN</sequence>
<dbReference type="Pfam" id="PF20730">
    <property type="entry name" value="YetF_N"/>
    <property type="match status" value="1"/>
</dbReference>
<keyword evidence="11" id="KW-1185">Reference proteome</keyword>
<feature type="transmembrane region" description="Helical" evidence="7">
    <location>
        <begin position="33"/>
        <end position="53"/>
    </location>
</feature>
<evidence type="ECO:0000256" key="4">
    <source>
        <dbReference type="ARBA" id="ARBA00022692"/>
    </source>
</evidence>
<dbReference type="Gene3D" id="3.30.240.20">
    <property type="entry name" value="bsu07140 like domains"/>
    <property type="match status" value="2"/>
</dbReference>
<feature type="domain" description="YetF C-terminal" evidence="8">
    <location>
        <begin position="177"/>
        <end position="231"/>
    </location>
</feature>
<evidence type="ECO:0000313" key="11">
    <source>
        <dbReference type="Proteomes" id="UP000295063"/>
    </source>
</evidence>
<evidence type="ECO:0000256" key="2">
    <source>
        <dbReference type="ARBA" id="ARBA00006448"/>
    </source>
</evidence>
<evidence type="ECO:0000259" key="9">
    <source>
        <dbReference type="Pfam" id="PF20730"/>
    </source>
</evidence>
<dbReference type="OrthoDB" id="9778331at2"/>
<keyword evidence="6 7" id="KW-0472">Membrane</keyword>
<organism evidence="10 11">
    <name type="scientific">Anaerospora hongkongensis</name>
    <dbReference type="NCBI Taxonomy" id="244830"/>
    <lineage>
        <taxon>Bacteria</taxon>
        <taxon>Bacillati</taxon>
        <taxon>Bacillota</taxon>
        <taxon>Negativicutes</taxon>
        <taxon>Selenomonadales</taxon>
        <taxon>Sporomusaceae</taxon>
        <taxon>Anaerospora</taxon>
    </lineage>
</organism>